<gene>
    <name evidence="2" type="ORF">SDC9_198500</name>
</gene>
<sequence length="188" mass="22364">MKRVNVLIGRDSVDYFFLADMLRQRKLDEYSVHCGAAVQRVDKLKQHIFRGLLRQLIFLARYAALLAVLFLVSDINLGRGVLSDKYHRESGTARKFFYLGSKALFHFRGKRLAVHYYRHRFSSSLFNPVDVKLRRIVLFDFEIVDKQHDRRNDKYRRQELRHAYRVSEQLESEKIQTVRAKSLYPQPS</sequence>
<evidence type="ECO:0000256" key="1">
    <source>
        <dbReference type="SAM" id="Phobius"/>
    </source>
</evidence>
<dbReference type="AlphaFoldDB" id="A0A645IIB5"/>
<dbReference type="EMBL" id="VSSQ01115411">
    <property type="protein sequence ID" value="MPN50860.1"/>
    <property type="molecule type" value="Genomic_DNA"/>
</dbReference>
<evidence type="ECO:0000313" key="2">
    <source>
        <dbReference type="EMBL" id="MPN50860.1"/>
    </source>
</evidence>
<protein>
    <submittedName>
        <fullName evidence="2">Uncharacterized protein</fullName>
    </submittedName>
</protein>
<feature type="transmembrane region" description="Helical" evidence="1">
    <location>
        <begin position="52"/>
        <end position="72"/>
    </location>
</feature>
<organism evidence="2">
    <name type="scientific">bioreactor metagenome</name>
    <dbReference type="NCBI Taxonomy" id="1076179"/>
    <lineage>
        <taxon>unclassified sequences</taxon>
        <taxon>metagenomes</taxon>
        <taxon>ecological metagenomes</taxon>
    </lineage>
</organism>
<comment type="caution">
    <text evidence="2">The sequence shown here is derived from an EMBL/GenBank/DDBJ whole genome shotgun (WGS) entry which is preliminary data.</text>
</comment>
<reference evidence="2" key="1">
    <citation type="submission" date="2019-08" db="EMBL/GenBank/DDBJ databases">
        <authorList>
            <person name="Kucharzyk K."/>
            <person name="Murdoch R.W."/>
            <person name="Higgins S."/>
            <person name="Loffler F."/>
        </authorList>
    </citation>
    <scope>NUCLEOTIDE SEQUENCE</scope>
</reference>
<proteinExistence type="predicted"/>
<keyword evidence="1" id="KW-1133">Transmembrane helix</keyword>
<name>A0A645IIB5_9ZZZZ</name>
<accession>A0A645IIB5</accession>
<keyword evidence="1" id="KW-0472">Membrane</keyword>
<keyword evidence="1" id="KW-0812">Transmembrane</keyword>